<reference evidence="2 3" key="1">
    <citation type="submission" date="2024-04" db="EMBL/GenBank/DDBJ databases">
        <authorList>
            <person name="Waldvogel A.-M."/>
            <person name="Schoenle A."/>
        </authorList>
    </citation>
    <scope>NUCLEOTIDE SEQUENCE [LARGE SCALE GENOMIC DNA]</scope>
</reference>
<protein>
    <recommendedName>
        <fullName evidence="4">L-ornithine N(5)-oxygenase</fullName>
    </recommendedName>
</protein>
<keyword evidence="3" id="KW-1185">Reference proteome</keyword>
<dbReference type="PANTHER" id="PTHR38663:SF1">
    <property type="entry name" value="L-ORNITHINE N(5)-MONOOXYGENASE"/>
    <property type="match status" value="1"/>
</dbReference>
<evidence type="ECO:0000313" key="2">
    <source>
        <dbReference type="EMBL" id="CAL1591423.1"/>
    </source>
</evidence>
<evidence type="ECO:0000313" key="3">
    <source>
        <dbReference type="Proteomes" id="UP001497482"/>
    </source>
</evidence>
<dbReference type="AlphaFoldDB" id="A0AAV2KRR2"/>
<dbReference type="PANTHER" id="PTHR38663">
    <property type="match status" value="1"/>
</dbReference>
<gene>
    <name evidence="2" type="ORF">KC01_LOCUS20793</name>
</gene>
<organism evidence="2 3">
    <name type="scientific">Knipowitschia caucasica</name>
    <name type="common">Caucasian dwarf goby</name>
    <name type="synonym">Pomatoschistus caucasicus</name>
    <dbReference type="NCBI Taxonomy" id="637954"/>
    <lineage>
        <taxon>Eukaryota</taxon>
        <taxon>Metazoa</taxon>
        <taxon>Chordata</taxon>
        <taxon>Craniata</taxon>
        <taxon>Vertebrata</taxon>
        <taxon>Euteleostomi</taxon>
        <taxon>Actinopterygii</taxon>
        <taxon>Neopterygii</taxon>
        <taxon>Teleostei</taxon>
        <taxon>Neoteleostei</taxon>
        <taxon>Acanthomorphata</taxon>
        <taxon>Gobiaria</taxon>
        <taxon>Gobiiformes</taxon>
        <taxon>Gobioidei</taxon>
        <taxon>Gobiidae</taxon>
        <taxon>Gobiinae</taxon>
        <taxon>Knipowitschia</taxon>
    </lineage>
</organism>
<accession>A0AAV2KRR2</accession>
<proteinExistence type="predicted"/>
<dbReference type="EMBL" id="OZ035824">
    <property type="protein sequence ID" value="CAL1591423.1"/>
    <property type="molecule type" value="Genomic_DNA"/>
</dbReference>
<name>A0AAV2KRR2_KNICA</name>
<evidence type="ECO:0000256" key="1">
    <source>
        <dbReference type="SAM" id="MobiDB-lite"/>
    </source>
</evidence>
<sequence length="210" mass="22746">MVRESAPPQESSMDGEMIDVLIIGSGPHALTLSTLLCGLSPSPLTGQDAAMSPPSSETPKLHKAPGRSRRRSRTSTAAAGVELPAPTQASLAPGCRLSVVDSYGRWAALWEGQFAALNIPHLRSHALVHTDPFHKTALQDFAVESGRSSELHSLPDKVYILDENAYFNDMRLGKKEKRRLNVSSTLKNNPSFGLPSTKLSVDFFQNQVTV</sequence>
<feature type="region of interest" description="Disordered" evidence="1">
    <location>
        <begin position="45"/>
        <end position="85"/>
    </location>
</feature>
<dbReference type="Proteomes" id="UP001497482">
    <property type="component" value="Chromosome 2"/>
</dbReference>
<evidence type="ECO:0008006" key="4">
    <source>
        <dbReference type="Google" id="ProtNLM"/>
    </source>
</evidence>
<feature type="compositionally biased region" description="Basic residues" evidence="1">
    <location>
        <begin position="61"/>
        <end position="73"/>
    </location>
</feature>